<reference evidence="12" key="1">
    <citation type="submission" date="2019-01" db="EMBL/GenBank/DDBJ databases">
        <title>Draft genome sequences of three monokaryotic isolates of the white-rot basidiomycete fungus Dichomitus squalens.</title>
        <authorList>
            <consortium name="DOE Joint Genome Institute"/>
            <person name="Lopez S.C."/>
            <person name="Andreopoulos B."/>
            <person name="Pangilinan J."/>
            <person name="Lipzen A."/>
            <person name="Riley R."/>
            <person name="Ahrendt S."/>
            <person name="Ng V."/>
            <person name="Barry K."/>
            <person name="Daum C."/>
            <person name="Grigoriev I.V."/>
            <person name="Hilden K.S."/>
            <person name="Makela M.R."/>
            <person name="de Vries R.P."/>
        </authorList>
    </citation>
    <scope>NUCLEOTIDE SEQUENCE [LARGE SCALE GENOMIC DNA]</scope>
    <source>
        <strain evidence="12">OM18370.1</strain>
    </source>
</reference>
<evidence type="ECO:0000256" key="6">
    <source>
        <dbReference type="ARBA" id="ARBA00022763"/>
    </source>
</evidence>
<keyword evidence="4" id="KW-0540">Nuclease</keyword>
<dbReference type="Pfam" id="PF03372">
    <property type="entry name" value="Exo_endo_phos"/>
    <property type="match status" value="1"/>
</dbReference>
<dbReference type="GO" id="GO:0004527">
    <property type="term" value="F:exonuclease activity"/>
    <property type="evidence" value="ECO:0007669"/>
    <property type="project" value="UniProtKB-KW"/>
</dbReference>
<sequence>MFTPQKSSRLLSAFDPVAGRWTALPLRQHTTSIRRPSPRPAHSRTVREQLSITSCNIHAVPFKRVERSQLILDRILGHKSSDIIFLQEVASDVRQSVLDDPRVRLRFLTSDAEDDTAFQGVPFATMTLLSSERFVSPLLAEKKDVGDSKGEREGEGKVMLHNAFRMTLPSRYERDALCVNFDDPATPGHVLRLLQVHLDSLNSSFRRAFEVHLLDRLLREGGCSGGIIAGDFNAIDPYDDTLVESHGLVDAWVKLHGRTTGATWGVGVELENGRRPRRLDKVVMLGLEPVDIEVLQPGRLDAGTPWSDHCGLRCTFTV</sequence>
<evidence type="ECO:0000256" key="9">
    <source>
        <dbReference type="ARBA" id="ARBA00023204"/>
    </source>
</evidence>
<protein>
    <submittedName>
        <fullName evidence="12">Endonuclease/exonuclease/phosphatase</fullName>
    </submittedName>
</protein>
<evidence type="ECO:0000256" key="7">
    <source>
        <dbReference type="ARBA" id="ARBA00022801"/>
    </source>
</evidence>
<comment type="subcellular location">
    <subcellularLocation>
        <location evidence="3">Nucleus</location>
        <location evidence="3">PML body</location>
    </subcellularLocation>
</comment>
<comment type="cofactor">
    <cofactor evidence="2">
        <name>Mg(2+)</name>
        <dbReference type="ChEBI" id="CHEBI:18420"/>
    </cofactor>
</comment>
<dbReference type="Gene3D" id="3.60.10.10">
    <property type="entry name" value="Endonuclease/exonuclease/phosphatase"/>
    <property type="match status" value="1"/>
</dbReference>
<keyword evidence="10" id="KW-0539">Nucleus</keyword>
<evidence type="ECO:0000256" key="3">
    <source>
        <dbReference type="ARBA" id="ARBA00004322"/>
    </source>
</evidence>
<dbReference type="InterPro" id="IPR051547">
    <property type="entry name" value="TDP2-like"/>
</dbReference>
<evidence type="ECO:0000256" key="1">
    <source>
        <dbReference type="ARBA" id="ARBA00001936"/>
    </source>
</evidence>
<dbReference type="GO" id="GO:0005737">
    <property type="term" value="C:cytoplasm"/>
    <property type="evidence" value="ECO:0007669"/>
    <property type="project" value="TreeGrafter"/>
</dbReference>
<gene>
    <name evidence="12" type="ORF">BD311DRAFT_261855</name>
</gene>
<dbReference type="GO" id="GO:0004519">
    <property type="term" value="F:endonuclease activity"/>
    <property type="evidence" value="ECO:0007669"/>
    <property type="project" value="UniProtKB-KW"/>
</dbReference>
<keyword evidence="9" id="KW-0234">DNA repair</keyword>
<evidence type="ECO:0000256" key="2">
    <source>
        <dbReference type="ARBA" id="ARBA00001946"/>
    </source>
</evidence>
<feature type="domain" description="Endonuclease/exonuclease/phosphatase" evidence="11">
    <location>
        <begin position="56"/>
        <end position="284"/>
    </location>
</feature>
<dbReference type="InterPro" id="IPR036691">
    <property type="entry name" value="Endo/exonu/phosph_ase_sf"/>
</dbReference>
<name>A0A4Q9MTQ4_9APHY</name>
<dbReference type="InterPro" id="IPR005135">
    <property type="entry name" value="Endo/exonuclease/phosphatase"/>
</dbReference>
<dbReference type="PANTHER" id="PTHR15822">
    <property type="entry name" value="TRAF AND TNF RECEPTOR-ASSOCIATED PROTEIN"/>
    <property type="match status" value="1"/>
</dbReference>
<accession>A0A4Q9MTQ4</accession>
<keyword evidence="12" id="KW-0269">Exonuclease</keyword>
<evidence type="ECO:0000256" key="4">
    <source>
        <dbReference type="ARBA" id="ARBA00022722"/>
    </source>
</evidence>
<dbReference type="GO" id="GO:0070260">
    <property type="term" value="F:5'-tyrosyl-DNA phosphodiesterase activity"/>
    <property type="evidence" value="ECO:0007669"/>
    <property type="project" value="TreeGrafter"/>
</dbReference>
<dbReference type="PANTHER" id="PTHR15822:SF4">
    <property type="entry name" value="TYROSYL-DNA PHOSPHODIESTERASE 2"/>
    <property type="match status" value="1"/>
</dbReference>
<evidence type="ECO:0000256" key="10">
    <source>
        <dbReference type="ARBA" id="ARBA00023242"/>
    </source>
</evidence>
<dbReference type="Proteomes" id="UP000292957">
    <property type="component" value="Unassembled WGS sequence"/>
</dbReference>
<evidence type="ECO:0000313" key="12">
    <source>
        <dbReference type="EMBL" id="TBU29751.1"/>
    </source>
</evidence>
<keyword evidence="7" id="KW-0378">Hydrolase</keyword>
<dbReference type="GO" id="GO:0006302">
    <property type="term" value="P:double-strand break repair"/>
    <property type="evidence" value="ECO:0007669"/>
    <property type="project" value="TreeGrafter"/>
</dbReference>
<keyword evidence="5" id="KW-0479">Metal-binding</keyword>
<dbReference type="OrthoDB" id="9975959at2759"/>
<keyword evidence="8" id="KW-0460">Magnesium</keyword>
<keyword evidence="6" id="KW-0227">DNA damage</keyword>
<evidence type="ECO:0000259" key="11">
    <source>
        <dbReference type="Pfam" id="PF03372"/>
    </source>
</evidence>
<organism evidence="12">
    <name type="scientific">Dichomitus squalens</name>
    <dbReference type="NCBI Taxonomy" id="114155"/>
    <lineage>
        <taxon>Eukaryota</taxon>
        <taxon>Fungi</taxon>
        <taxon>Dikarya</taxon>
        <taxon>Basidiomycota</taxon>
        <taxon>Agaricomycotina</taxon>
        <taxon>Agaricomycetes</taxon>
        <taxon>Polyporales</taxon>
        <taxon>Polyporaceae</taxon>
        <taxon>Dichomitus</taxon>
    </lineage>
</organism>
<dbReference type="SUPFAM" id="SSF56219">
    <property type="entry name" value="DNase I-like"/>
    <property type="match status" value="1"/>
</dbReference>
<proteinExistence type="predicted"/>
<comment type="cofactor">
    <cofactor evidence="1">
        <name>Mn(2+)</name>
        <dbReference type="ChEBI" id="CHEBI:29035"/>
    </cofactor>
</comment>
<dbReference type="GO" id="GO:0003697">
    <property type="term" value="F:single-stranded DNA binding"/>
    <property type="evidence" value="ECO:0007669"/>
    <property type="project" value="TreeGrafter"/>
</dbReference>
<evidence type="ECO:0000256" key="5">
    <source>
        <dbReference type="ARBA" id="ARBA00022723"/>
    </source>
</evidence>
<dbReference type="GO" id="GO:0046872">
    <property type="term" value="F:metal ion binding"/>
    <property type="evidence" value="ECO:0007669"/>
    <property type="project" value="UniProtKB-KW"/>
</dbReference>
<keyword evidence="12" id="KW-0255">Endonuclease</keyword>
<dbReference type="AlphaFoldDB" id="A0A4Q9MTQ4"/>
<dbReference type="EMBL" id="ML143411">
    <property type="protein sequence ID" value="TBU29751.1"/>
    <property type="molecule type" value="Genomic_DNA"/>
</dbReference>
<evidence type="ECO:0000256" key="8">
    <source>
        <dbReference type="ARBA" id="ARBA00022842"/>
    </source>
</evidence>